<dbReference type="KEGG" id="sdn:Sden_2602"/>
<proteinExistence type="predicted"/>
<protein>
    <submittedName>
        <fullName evidence="2">Uncharacterized protein</fullName>
    </submittedName>
</protein>
<dbReference type="OrthoDB" id="9941293at2"/>
<organism evidence="2 3">
    <name type="scientific">Shewanella denitrificans (strain OS217 / ATCC BAA-1090 / DSM 15013)</name>
    <dbReference type="NCBI Taxonomy" id="318161"/>
    <lineage>
        <taxon>Bacteria</taxon>
        <taxon>Pseudomonadati</taxon>
        <taxon>Pseudomonadota</taxon>
        <taxon>Gammaproteobacteria</taxon>
        <taxon>Alteromonadales</taxon>
        <taxon>Shewanellaceae</taxon>
        <taxon>Shewanella</taxon>
    </lineage>
</organism>
<dbReference type="PROSITE" id="PS51257">
    <property type="entry name" value="PROKAR_LIPOPROTEIN"/>
    <property type="match status" value="1"/>
</dbReference>
<dbReference type="HOGENOM" id="CLU_1401607_0_0_6"/>
<accession>Q12KZ5</accession>
<evidence type="ECO:0000313" key="3">
    <source>
        <dbReference type="Proteomes" id="UP000001982"/>
    </source>
</evidence>
<reference evidence="2 3" key="1">
    <citation type="submission" date="2006-03" db="EMBL/GenBank/DDBJ databases">
        <title>Complete sequence of Shewanella denitrificans OS217.</title>
        <authorList>
            <consortium name="US DOE Joint Genome Institute"/>
            <person name="Copeland A."/>
            <person name="Lucas S."/>
            <person name="Lapidus A."/>
            <person name="Barry K."/>
            <person name="Detter J.C."/>
            <person name="Glavina del Rio T."/>
            <person name="Hammon N."/>
            <person name="Israni S."/>
            <person name="Dalin E."/>
            <person name="Tice H."/>
            <person name="Pitluck S."/>
            <person name="Brettin T."/>
            <person name="Bruce D."/>
            <person name="Han C."/>
            <person name="Tapia R."/>
            <person name="Gilna P."/>
            <person name="Kiss H."/>
            <person name="Schmutz J."/>
            <person name="Larimer F."/>
            <person name="Land M."/>
            <person name="Hauser L."/>
            <person name="Kyrpides N."/>
            <person name="Lykidis A."/>
            <person name="Richardson P."/>
        </authorList>
    </citation>
    <scope>NUCLEOTIDE SEQUENCE [LARGE SCALE GENOMIC DNA]</scope>
    <source>
        <strain evidence="3">OS217 / ATCC BAA-1090 / DSM 15013</strain>
    </source>
</reference>
<name>Q12KZ5_SHEDO</name>
<dbReference type="Proteomes" id="UP000001982">
    <property type="component" value="Chromosome"/>
</dbReference>
<keyword evidence="3" id="KW-1185">Reference proteome</keyword>
<keyword evidence="1" id="KW-0732">Signal</keyword>
<dbReference type="RefSeq" id="WP_011497032.1">
    <property type="nucleotide sequence ID" value="NC_007954.1"/>
</dbReference>
<feature type="chain" id="PRO_5004181453" evidence="1">
    <location>
        <begin position="20"/>
        <end position="194"/>
    </location>
</feature>
<dbReference type="EMBL" id="CP000302">
    <property type="protein sequence ID" value="ABE55881.1"/>
    <property type="molecule type" value="Genomic_DNA"/>
</dbReference>
<evidence type="ECO:0000313" key="2">
    <source>
        <dbReference type="EMBL" id="ABE55881.1"/>
    </source>
</evidence>
<feature type="signal peptide" evidence="1">
    <location>
        <begin position="1"/>
        <end position="19"/>
    </location>
</feature>
<evidence type="ECO:0000256" key="1">
    <source>
        <dbReference type="SAM" id="SignalP"/>
    </source>
</evidence>
<dbReference type="AlphaFoldDB" id="Q12KZ5"/>
<sequence length="194" mass="21273">MKYLLPLFFLIFTSGCAVKMNDLKPATKSAHFTLEQDLYVEGIYGLLNYHWVHGLKAGTYVLIGEDKEGFYYHNSGDVVIALSEEYADSYLKKGVMPAYGQRNFPNAGPGGLWIPKDKQAKPQIYYLPNTGPSIDSTIAGGNIGLTTTGSGPGFLVGAVTMSVIAEMVRGSIQKIKLEEFSEIFTDVKIVETLM</sequence>
<gene>
    <name evidence="2" type="ordered locus">Sden_2602</name>
</gene>